<dbReference type="SUPFAM" id="SSF50969">
    <property type="entry name" value="YVTN repeat-like/Quinoprotein amine dehydrogenase"/>
    <property type="match status" value="1"/>
</dbReference>
<accession>A0AAD8EI39</accession>
<dbReference type="GO" id="GO:0006281">
    <property type="term" value="P:DNA repair"/>
    <property type="evidence" value="ECO:0007669"/>
    <property type="project" value="TreeGrafter"/>
</dbReference>
<feature type="domain" description="WDHD1/CFT4 helical bundle" evidence="8">
    <location>
        <begin position="663"/>
        <end position="760"/>
    </location>
</feature>
<feature type="compositionally biased region" description="Low complexity" evidence="6">
    <location>
        <begin position="874"/>
        <end position="884"/>
    </location>
</feature>
<evidence type="ECO:0000313" key="11">
    <source>
        <dbReference type="Proteomes" id="UP001233999"/>
    </source>
</evidence>
<dbReference type="PANTHER" id="PTHR19932:SF10">
    <property type="entry name" value="WD REPEAT AND HMG-BOX DNA-BINDING PROTEIN 1"/>
    <property type="match status" value="1"/>
</dbReference>
<dbReference type="AlphaFoldDB" id="A0AAD8EI39"/>
<dbReference type="InterPro" id="IPR048591">
    <property type="entry name" value="WDHD1/CFT4_hel"/>
</dbReference>
<gene>
    <name evidence="10" type="ORF">L9F63_015987</name>
</gene>
<evidence type="ECO:0000313" key="10">
    <source>
        <dbReference type="EMBL" id="KAJ9590981.1"/>
    </source>
</evidence>
<proteinExistence type="predicted"/>
<evidence type="ECO:0000259" key="7">
    <source>
        <dbReference type="Pfam" id="PF12341"/>
    </source>
</evidence>
<reference evidence="10" key="2">
    <citation type="submission" date="2023-05" db="EMBL/GenBank/DDBJ databases">
        <authorList>
            <person name="Fouks B."/>
        </authorList>
    </citation>
    <scope>NUCLEOTIDE SEQUENCE</scope>
    <source>
        <strain evidence="10">Stay&amp;Tobe</strain>
        <tissue evidence="10">Testes</tissue>
    </source>
</reference>
<evidence type="ECO:0008006" key="12">
    <source>
        <dbReference type="Google" id="ProtNLM"/>
    </source>
</evidence>
<feature type="compositionally biased region" description="Basic and acidic residues" evidence="6">
    <location>
        <begin position="800"/>
        <end position="812"/>
    </location>
</feature>
<dbReference type="SUPFAM" id="SSF50978">
    <property type="entry name" value="WD40 repeat-like"/>
    <property type="match status" value="1"/>
</dbReference>
<dbReference type="GO" id="GO:0003682">
    <property type="term" value="F:chromatin binding"/>
    <property type="evidence" value="ECO:0007669"/>
    <property type="project" value="TreeGrafter"/>
</dbReference>
<evidence type="ECO:0000259" key="8">
    <source>
        <dbReference type="Pfam" id="PF20946"/>
    </source>
</evidence>
<feature type="domain" description="WDHD1 first WD40" evidence="9">
    <location>
        <begin position="9"/>
        <end position="299"/>
    </location>
</feature>
<evidence type="ECO:0000256" key="1">
    <source>
        <dbReference type="ARBA" id="ARBA00004123"/>
    </source>
</evidence>
<dbReference type="Pfam" id="PF12341">
    <property type="entry name" value="Mcl1_mid"/>
    <property type="match status" value="1"/>
</dbReference>
<dbReference type="InterPro" id="IPR036322">
    <property type="entry name" value="WD40_repeat_dom_sf"/>
</dbReference>
<dbReference type="Proteomes" id="UP001233999">
    <property type="component" value="Unassembled WGS sequence"/>
</dbReference>
<evidence type="ECO:0000256" key="2">
    <source>
        <dbReference type="ARBA" id="ARBA00022574"/>
    </source>
</evidence>
<reference evidence="10" key="1">
    <citation type="journal article" date="2023" name="IScience">
        <title>Live-bearing cockroach genome reveals convergent evolutionary mechanisms linked to viviparity in insects and beyond.</title>
        <authorList>
            <person name="Fouks B."/>
            <person name="Harrison M.C."/>
            <person name="Mikhailova A.A."/>
            <person name="Marchal E."/>
            <person name="English S."/>
            <person name="Carruthers M."/>
            <person name="Jennings E.C."/>
            <person name="Chiamaka E.L."/>
            <person name="Frigard R.A."/>
            <person name="Pippel M."/>
            <person name="Attardo G.M."/>
            <person name="Benoit J.B."/>
            <person name="Bornberg-Bauer E."/>
            <person name="Tobe S.S."/>
        </authorList>
    </citation>
    <scope>NUCLEOTIDE SEQUENCE</scope>
    <source>
        <strain evidence="10">Stay&amp;Tobe</strain>
    </source>
</reference>
<dbReference type="PANTHER" id="PTHR19932">
    <property type="entry name" value="WD REPEAT AND HMG-BOX DNA BINDING PROTEIN"/>
    <property type="match status" value="1"/>
</dbReference>
<evidence type="ECO:0000256" key="5">
    <source>
        <dbReference type="PROSITE-ProRule" id="PRU00221"/>
    </source>
</evidence>
<feature type="domain" description="WDHD1/CFT4 second beta-propeller" evidence="7">
    <location>
        <begin position="367"/>
        <end position="653"/>
    </location>
</feature>
<dbReference type="EMBL" id="JASPKZ010004175">
    <property type="protein sequence ID" value="KAJ9590981.1"/>
    <property type="molecule type" value="Genomic_DNA"/>
</dbReference>
<dbReference type="Pfam" id="PF20946">
    <property type="entry name" value="Ctf4_C"/>
    <property type="match status" value="1"/>
</dbReference>
<evidence type="ECO:0000256" key="3">
    <source>
        <dbReference type="ARBA" id="ARBA00022737"/>
    </source>
</evidence>
<dbReference type="InterPro" id="IPR011044">
    <property type="entry name" value="Quino_amine_DH_bsu"/>
</dbReference>
<dbReference type="InterPro" id="IPR022100">
    <property type="entry name" value="WDHD1/CFT4_beta-prop_2nd"/>
</dbReference>
<keyword evidence="4" id="KW-0539">Nucleus</keyword>
<keyword evidence="11" id="KW-1185">Reference proteome</keyword>
<evidence type="ECO:0000256" key="4">
    <source>
        <dbReference type="ARBA" id="ARBA00023242"/>
    </source>
</evidence>
<feature type="region of interest" description="Disordered" evidence="6">
    <location>
        <begin position="774"/>
        <end position="829"/>
    </location>
</feature>
<keyword evidence="3" id="KW-0677">Repeat</keyword>
<feature type="region of interest" description="Disordered" evidence="6">
    <location>
        <begin position="983"/>
        <end position="1024"/>
    </location>
</feature>
<dbReference type="PROSITE" id="PS50294">
    <property type="entry name" value="WD_REPEATS_REGION"/>
    <property type="match status" value="2"/>
</dbReference>
<dbReference type="InterPro" id="IPR001680">
    <property type="entry name" value="WD40_rpt"/>
</dbReference>
<dbReference type="GO" id="GO:0043596">
    <property type="term" value="C:nuclear replication fork"/>
    <property type="evidence" value="ECO:0007669"/>
    <property type="project" value="TreeGrafter"/>
</dbReference>
<feature type="repeat" description="WD" evidence="5">
    <location>
        <begin position="9"/>
        <end position="40"/>
    </location>
</feature>
<name>A0AAD8EI39_DIPPU</name>
<protein>
    <recommendedName>
        <fullName evidence="12">WD repeat and HMG-box DNA-binding protein 1</fullName>
    </recommendedName>
</protein>
<comment type="caution">
    <text evidence="10">The sequence shown here is derived from an EMBL/GenBank/DDBJ whole genome shotgun (WGS) entry which is preliminary data.</text>
</comment>
<dbReference type="Gene3D" id="2.130.10.10">
    <property type="entry name" value="YVTN repeat-like/Quinoprotein amine dehydrogenase"/>
    <property type="match status" value="2"/>
</dbReference>
<dbReference type="Pfam" id="PF24817">
    <property type="entry name" value="WD40_WDHD1_1st"/>
    <property type="match status" value="1"/>
</dbReference>
<feature type="repeat" description="WD" evidence="5">
    <location>
        <begin position="131"/>
        <end position="172"/>
    </location>
</feature>
<feature type="region of interest" description="Disordered" evidence="6">
    <location>
        <begin position="869"/>
        <end position="893"/>
    </location>
</feature>
<dbReference type="InterPro" id="IPR057646">
    <property type="entry name" value="WD40_WDHD1_1st"/>
</dbReference>
<comment type="subcellular location">
    <subcellularLocation>
        <location evidence="1">Nucleus</location>
    </subcellularLocation>
</comment>
<dbReference type="PROSITE" id="PS50082">
    <property type="entry name" value="WD_REPEATS_2"/>
    <property type="match status" value="2"/>
</dbReference>
<dbReference type="SMART" id="SM00320">
    <property type="entry name" value="WD40"/>
    <property type="match status" value="5"/>
</dbReference>
<evidence type="ECO:0000256" key="6">
    <source>
        <dbReference type="SAM" id="MobiDB-lite"/>
    </source>
</evidence>
<dbReference type="InterPro" id="IPR015943">
    <property type="entry name" value="WD40/YVTN_repeat-like_dom_sf"/>
</dbReference>
<sequence length="1035" mass="115267">MSAKKRPMRFAHSEGHTSVCYSDDGKYILTCGTDGDVRIWAGLEDDDPTPQCAGEQVLTVALKGDHYYVGTDNNNVQAYTFPGSDRDGIVSRFTAPVTHLDISSDGTKIAAGSSDMEVHVTDIKTLNTVVLTGHKAPILGVSLDPKHKYMVSSSCDGTICVWSLENKQIVKTWDYLPKCNDFFAAKCLGRTSWIPNTGSILAVPRGKEIEIYERYTWNKVSSHSAEQVTYDFSITMFSPCGKYLAASSAGGDICVWRTNEESCMTYVRHDRGFTICGLAWNPSGNKEIAYCDIMGQLGTVEDCVPALEHTEKPPTAQETQISHIFAELSHIEDIDKLSNVVTSSDDDLESKMSVIEKITPAVDLQPPFQPSSTPVHLQHRFHGHYLVWNSVGIVRCYNTEQDNSIDVEFHDTSLHHALHINNYLKHTMATLTEQVLVLACEVQEETPSKVVCVLLNAWDGSKEWSVDLPEGEEALAVAAAQGWVAVATDTRYLRLFTVTGTQREVVSLPGPIVCVCGYKNRLLAVYHSGMGLPGDQNLGFVVLSVGSGPLQAVTTFQPVAMTPKCTLKWAGFSDEGTPFTVDSAGIVRMFCRKGYWMPVCDTQTHSKGKSDHYFVIGISEKYQNIRCVLCKGSYYPPTTPRPALKKLPVLLPLCDMTAEKTILEEKFWRSQISCTTFEDVCKNEIGFYAHKDSLERTLKETIIKLFALACRGGQEYRAVEMCNLMPSHHVAQLAMKYASKLGKMHLADKVSEVVTLKMEESSLRLNVQEEDYSTKSTWDKSETSALHFKNNSQTDENDDDNRTHMNGHRESDIIESTDGESLLAAAKKRRSESRVEIKPILSSQRRLNPFKKSLSKLDTGRALENLSTSYAEQSNKNKNSTTSSEPTPRPLDAKQTKLLATKLTESTKKVPTFIEWFEKEKESLQEEFPELAEKELSRQATKRYKELMKNNKLVPLVDSQDVSLSLNDTVDSEASTCDTTVLETTRSEEPEVSTPTTANMKRKLDQVSTSEKEVPAKKISASSSSKLMSFMFKKS</sequence>
<dbReference type="GO" id="GO:0000278">
    <property type="term" value="P:mitotic cell cycle"/>
    <property type="evidence" value="ECO:0007669"/>
    <property type="project" value="TreeGrafter"/>
</dbReference>
<feature type="compositionally biased region" description="Basic and acidic residues" evidence="6">
    <location>
        <begin position="1002"/>
        <end position="1016"/>
    </location>
</feature>
<organism evidence="10 11">
    <name type="scientific">Diploptera punctata</name>
    <name type="common">Pacific beetle cockroach</name>
    <dbReference type="NCBI Taxonomy" id="6984"/>
    <lineage>
        <taxon>Eukaryota</taxon>
        <taxon>Metazoa</taxon>
        <taxon>Ecdysozoa</taxon>
        <taxon>Arthropoda</taxon>
        <taxon>Hexapoda</taxon>
        <taxon>Insecta</taxon>
        <taxon>Pterygota</taxon>
        <taxon>Neoptera</taxon>
        <taxon>Polyneoptera</taxon>
        <taxon>Dictyoptera</taxon>
        <taxon>Blattodea</taxon>
        <taxon>Blaberoidea</taxon>
        <taxon>Blaberidae</taxon>
        <taxon>Diplopterinae</taxon>
        <taxon>Diploptera</taxon>
    </lineage>
</organism>
<keyword evidence="2 5" id="KW-0853">WD repeat</keyword>
<dbReference type="GO" id="GO:0006261">
    <property type="term" value="P:DNA-templated DNA replication"/>
    <property type="evidence" value="ECO:0007669"/>
    <property type="project" value="TreeGrafter"/>
</dbReference>
<evidence type="ECO:0000259" key="9">
    <source>
        <dbReference type="Pfam" id="PF24817"/>
    </source>
</evidence>